<evidence type="ECO:0000313" key="2">
    <source>
        <dbReference type="Proteomes" id="UP000177395"/>
    </source>
</evidence>
<proteinExistence type="predicted"/>
<dbReference type="AlphaFoldDB" id="A0A1F6FIC7"/>
<reference evidence="1 2" key="1">
    <citation type="journal article" date="2016" name="Nat. Commun.">
        <title>Thousands of microbial genomes shed light on interconnected biogeochemical processes in an aquifer system.</title>
        <authorList>
            <person name="Anantharaman K."/>
            <person name="Brown C.T."/>
            <person name="Hug L.A."/>
            <person name="Sharon I."/>
            <person name="Castelle C.J."/>
            <person name="Probst A.J."/>
            <person name="Thomas B.C."/>
            <person name="Singh A."/>
            <person name="Wilkins M.J."/>
            <person name="Karaoz U."/>
            <person name="Brodie E.L."/>
            <person name="Williams K.H."/>
            <person name="Hubbard S.S."/>
            <person name="Banfield J.F."/>
        </authorList>
    </citation>
    <scope>NUCLEOTIDE SEQUENCE [LARGE SCALE GENOMIC DNA]</scope>
</reference>
<dbReference type="STRING" id="1798531.A2392_02460"/>
<gene>
    <name evidence="1" type="ORF">A2392_02460</name>
</gene>
<dbReference type="InterPro" id="IPR029044">
    <property type="entry name" value="Nucleotide-diphossugar_trans"/>
</dbReference>
<sequence>MESSQTTPRYSLIIPWIADQAILDNQIKSLSAIFDDETNALYEIVAVDRSHIKEVAEDLDRIKGDVLIIIDGELKEPPGLLKEMIDSFEKGADLALAGHYSDNQNDAKEPALVCFGIRRTALPRIKESPEGFGLALNILGPEAIKRMSGHYDTPGGHLTTYLKHLIEVDK</sequence>
<comment type="caution">
    <text evidence="1">The sequence shown here is derived from an EMBL/GenBank/DDBJ whole genome shotgun (WGS) entry which is preliminary data.</text>
</comment>
<name>A0A1F6FIC7_9BACT</name>
<organism evidence="1 2">
    <name type="scientific">Candidatus Kaiserbacteria bacterium RIFOXYB1_FULL_46_14</name>
    <dbReference type="NCBI Taxonomy" id="1798531"/>
    <lineage>
        <taxon>Bacteria</taxon>
        <taxon>Candidatus Kaiseribacteriota</taxon>
    </lineage>
</organism>
<evidence type="ECO:0008006" key="3">
    <source>
        <dbReference type="Google" id="ProtNLM"/>
    </source>
</evidence>
<protein>
    <recommendedName>
        <fullName evidence="3">Glycosyltransferase 2-like domain-containing protein</fullName>
    </recommendedName>
</protein>
<accession>A0A1F6FIC7</accession>
<evidence type="ECO:0000313" key="1">
    <source>
        <dbReference type="EMBL" id="OGG85607.1"/>
    </source>
</evidence>
<dbReference type="EMBL" id="MFMS01000006">
    <property type="protein sequence ID" value="OGG85607.1"/>
    <property type="molecule type" value="Genomic_DNA"/>
</dbReference>
<dbReference type="Proteomes" id="UP000177395">
    <property type="component" value="Unassembled WGS sequence"/>
</dbReference>
<dbReference type="SUPFAM" id="SSF53448">
    <property type="entry name" value="Nucleotide-diphospho-sugar transferases"/>
    <property type="match status" value="1"/>
</dbReference>